<feature type="compositionally biased region" description="Basic and acidic residues" evidence="1">
    <location>
        <begin position="270"/>
        <end position="284"/>
    </location>
</feature>
<name>A0A316UPF3_9BASI</name>
<keyword evidence="3" id="KW-1185">Reference proteome</keyword>
<dbReference type="RefSeq" id="XP_025361794.1">
    <property type="nucleotide sequence ID" value="XM_025504755.1"/>
</dbReference>
<protein>
    <submittedName>
        <fullName evidence="2">Uncharacterized protein</fullName>
    </submittedName>
</protein>
<feature type="region of interest" description="Disordered" evidence="1">
    <location>
        <begin position="487"/>
        <end position="520"/>
    </location>
</feature>
<feature type="region of interest" description="Disordered" evidence="1">
    <location>
        <begin position="236"/>
        <end position="305"/>
    </location>
</feature>
<organism evidence="2 3">
    <name type="scientific">Jaminaea rosea</name>
    <dbReference type="NCBI Taxonomy" id="1569628"/>
    <lineage>
        <taxon>Eukaryota</taxon>
        <taxon>Fungi</taxon>
        <taxon>Dikarya</taxon>
        <taxon>Basidiomycota</taxon>
        <taxon>Ustilaginomycotina</taxon>
        <taxon>Exobasidiomycetes</taxon>
        <taxon>Microstromatales</taxon>
        <taxon>Microstromatales incertae sedis</taxon>
        <taxon>Jaminaea</taxon>
    </lineage>
</organism>
<feature type="compositionally biased region" description="Low complexity" evidence="1">
    <location>
        <begin position="295"/>
        <end position="305"/>
    </location>
</feature>
<feature type="region of interest" description="Disordered" evidence="1">
    <location>
        <begin position="416"/>
        <end position="439"/>
    </location>
</feature>
<proteinExistence type="predicted"/>
<dbReference type="GeneID" id="37026578"/>
<feature type="compositionally biased region" description="Basic and acidic residues" evidence="1">
    <location>
        <begin position="373"/>
        <end position="382"/>
    </location>
</feature>
<sequence>MHTHITAKSKAAMKRSVLVDHKAPPTQTPIAPLRRSTPILTRAESSRREFLLPTPLVLVNLVPPTPEKKRIRSKASAGLVPSSRAARGGPVAKALAAGQSWPPRAIGASCSKQMEDGEMLGDTWFREWATRKMEQEEGEQLRLAAEAEAEAEADTTIVVIEQDSEESLVLGDFDDAQDEESLLVLASDDDTTMPSCDASCDASCNASCEEADLGFALLDDDEMVDASFDLIEEDEKAQRLASDDPKSRQQEASLEEQEQQGALKPMKRKHEQEHEEEEQRRDLTELSQAAPSSPPVSLWPSSSSKPGCLHTELLSILAHLAETRSMLAAHQEDQQAKKAVELAQLKRLNAAEEEMDKLCAILSSRPGPKAPWKKREEEEARKSGRPQQQARRRSERLRRGGDSLVAITPAVDVITSPAAALAAPKPTEKPARSNKRKASGDALFSFSIAILVAFEPGIRSRSCLRRERESLSTIVRHDFVIKGPSAMAEDRTARAEKGEKEGVGLPGLQAQESESALVKK</sequence>
<feature type="region of interest" description="Disordered" evidence="1">
    <location>
        <begin position="360"/>
        <end position="401"/>
    </location>
</feature>
<dbReference type="AlphaFoldDB" id="A0A316UPF3"/>
<gene>
    <name evidence="2" type="ORF">BDZ90DRAFT_227409</name>
</gene>
<feature type="compositionally biased region" description="Basic and acidic residues" evidence="1">
    <location>
        <begin position="488"/>
        <end position="502"/>
    </location>
</feature>
<feature type="compositionally biased region" description="Basic and acidic residues" evidence="1">
    <location>
        <begin position="236"/>
        <end position="249"/>
    </location>
</feature>
<reference evidence="2 3" key="1">
    <citation type="journal article" date="2018" name="Mol. Biol. Evol.">
        <title>Broad Genomic Sampling Reveals a Smut Pathogenic Ancestry of the Fungal Clade Ustilaginomycotina.</title>
        <authorList>
            <person name="Kijpornyongpan T."/>
            <person name="Mondo S.J."/>
            <person name="Barry K."/>
            <person name="Sandor L."/>
            <person name="Lee J."/>
            <person name="Lipzen A."/>
            <person name="Pangilinan J."/>
            <person name="LaButti K."/>
            <person name="Hainaut M."/>
            <person name="Henrissat B."/>
            <person name="Grigoriev I.V."/>
            <person name="Spatafora J.W."/>
            <person name="Aime M.C."/>
        </authorList>
    </citation>
    <scope>NUCLEOTIDE SEQUENCE [LARGE SCALE GENOMIC DNA]</scope>
    <source>
        <strain evidence="2 3">MCA 5214</strain>
    </source>
</reference>
<evidence type="ECO:0000313" key="3">
    <source>
        <dbReference type="Proteomes" id="UP000245884"/>
    </source>
</evidence>
<dbReference type="EMBL" id="KZ819669">
    <property type="protein sequence ID" value="PWN27182.1"/>
    <property type="molecule type" value="Genomic_DNA"/>
</dbReference>
<evidence type="ECO:0000313" key="2">
    <source>
        <dbReference type="EMBL" id="PWN27182.1"/>
    </source>
</evidence>
<accession>A0A316UPF3</accession>
<feature type="region of interest" description="Disordered" evidence="1">
    <location>
        <begin position="69"/>
        <end position="88"/>
    </location>
</feature>
<evidence type="ECO:0000256" key="1">
    <source>
        <dbReference type="SAM" id="MobiDB-lite"/>
    </source>
</evidence>
<dbReference type="Proteomes" id="UP000245884">
    <property type="component" value="Unassembled WGS sequence"/>
</dbReference>